<name>A0A5A7QJF2_STRAF</name>
<evidence type="ECO:0000313" key="1">
    <source>
        <dbReference type="EMBL" id="GER44597.1"/>
    </source>
</evidence>
<evidence type="ECO:0000313" key="2">
    <source>
        <dbReference type="Proteomes" id="UP000325081"/>
    </source>
</evidence>
<keyword evidence="2" id="KW-1185">Reference proteome</keyword>
<dbReference type="AlphaFoldDB" id="A0A5A7QJF2"/>
<dbReference type="EMBL" id="BKCP01007048">
    <property type="protein sequence ID" value="GER44597.1"/>
    <property type="molecule type" value="Genomic_DNA"/>
</dbReference>
<gene>
    <name evidence="1" type="ORF">STAS_21501</name>
</gene>
<protein>
    <submittedName>
        <fullName evidence="1">Periplasmic nitrate reductase</fullName>
    </submittedName>
</protein>
<dbReference type="Proteomes" id="UP000325081">
    <property type="component" value="Unassembled WGS sequence"/>
</dbReference>
<organism evidence="1 2">
    <name type="scientific">Striga asiatica</name>
    <name type="common">Asiatic witchweed</name>
    <name type="synonym">Buchnera asiatica</name>
    <dbReference type="NCBI Taxonomy" id="4170"/>
    <lineage>
        <taxon>Eukaryota</taxon>
        <taxon>Viridiplantae</taxon>
        <taxon>Streptophyta</taxon>
        <taxon>Embryophyta</taxon>
        <taxon>Tracheophyta</taxon>
        <taxon>Spermatophyta</taxon>
        <taxon>Magnoliopsida</taxon>
        <taxon>eudicotyledons</taxon>
        <taxon>Gunneridae</taxon>
        <taxon>Pentapetalae</taxon>
        <taxon>asterids</taxon>
        <taxon>lamiids</taxon>
        <taxon>Lamiales</taxon>
        <taxon>Orobanchaceae</taxon>
        <taxon>Buchnereae</taxon>
        <taxon>Striga</taxon>
    </lineage>
</organism>
<comment type="caution">
    <text evidence="1">The sequence shown here is derived from an EMBL/GenBank/DDBJ whole genome shotgun (WGS) entry which is preliminary data.</text>
</comment>
<proteinExistence type="predicted"/>
<reference evidence="2" key="1">
    <citation type="journal article" date="2019" name="Curr. Biol.">
        <title>Genome Sequence of Striga asiatica Provides Insight into the Evolution of Plant Parasitism.</title>
        <authorList>
            <person name="Yoshida S."/>
            <person name="Kim S."/>
            <person name="Wafula E.K."/>
            <person name="Tanskanen J."/>
            <person name="Kim Y.M."/>
            <person name="Honaas L."/>
            <person name="Yang Z."/>
            <person name="Spallek T."/>
            <person name="Conn C.E."/>
            <person name="Ichihashi Y."/>
            <person name="Cheong K."/>
            <person name="Cui S."/>
            <person name="Der J.P."/>
            <person name="Gundlach H."/>
            <person name="Jiao Y."/>
            <person name="Hori C."/>
            <person name="Ishida J.K."/>
            <person name="Kasahara H."/>
            <person name="Kiba T."/>
            <person name="Kim M.S."/>
            <person name="Koo N."/>
            <person name="Laohavisit A."/>
            <person name="Lee Y.H."/>
            <person name="Lumba S."/>
            <person name="McCourt P."/>
            <person name="Mortimer J.C."/>
            <person name="Mutuku J.M."/>
            <person name="Nomura T."/>
            <person name="Sasaki-Sekimoto Y."/>
            <person name="Seto Y."/>
            <person name="Wang Y."/>
            <person name="Wakatake T."/>
            <person name="Sakakibara H."/>
            <person name="Demura T."/>
            <person name="Yamaguchi S."/>
            <person name="Yoneyama K."/>
            <person name="Manabe R.I."/>
            <person name="Nelson D.C."/>
            <person name="Schulman A.H."/>
            <person name="Timko M.P."/>
            <person name="dePamphilis C.W."/>
            <person name="Choi D."/>
            <person name="Shirasu K."/>
        </authorList>
    </citation>
    <scope>NUCLEOTIDE SEQUENCE [LARGE SCALE GENOMIC DNA]</scope>
    <source>
        <strain evidence="2">cv. UVA1</strain>
    </source>
</reference>
<sequence>MEPPVIHPKHLHFHWRHLQHLPPLKAVYILCVRSDPTPSNLGSHAPVRNKQSTTAKPCDCTQNILNIAKYFLSTSIHARSQRATRGVRRAWPGLAPQIAVARHTCERRRQVTHLCPTKPTFSLCFPFICTGKPDPCGVQATCGSLTNYLRVKVIYSLITSNKEYQKTFGVTCGRPTDNPQT</sequence>
<accession>A0A5A7QJF2</accession>